<evidence type="ECO:0000256" key="6">
    <source>
        <dbReference type="SAM" id="Phobius"/>
    </source>
</evidence>
<dbReference type="Proteomes" id="UP000007813">
    <property type="component" value="Unassembled WGS sequence"/>
</dbReference>
<evidence type="ECO:0008006" key="9">
    <source>
        <dbReference type="Google" id="ProtNLM"/>
    </source>
</evidence>
<dbReference type="RefSeq" id="WP_009367186.1">
    <property type="nucleotide sequence ID" value="NZ_ALJD01000004.1"/>
</dbReference>
<evidence type="ECO:0000256" key="2">
    <source>
        <dbReference type="ARBA" id="ARBA00009773"/>
    </source>
</evidence>
<reference evidence="7 8" key="1">
    <citation type="journal article" date="2012" name="J. Bacteriol.">
        <title>Draft Genome Sequence of the Extremely Halophilic Archaeon Halogranum salarium B-1T.</title>
        <authorList>
            <person name="Kim K.K."/>
            <person name="Lee K.C."/>
            <person name="Lee J.S."/>
        </authorList>
    </citation>
    <scope>NUCLEOTIDE SEQUENCE [LARGE SCALE GENOMIC DNA]</scope>
    <source>
        <strain evidence="7 8">B-1</strain>
    </source>
</reference>
<gene>
    <name evidence="7" type="ORF">HSB1_21040</name>
</gene>
<sequence>MNVSRQYVLGGLFVFVTLLAAALLADVLSTVFFSVTLAYLLIPVRQQLSHRGLSPRTASILTTLAAFFGTLALAAPFFVVLVLRLEGILLVLESLPDEVVVELVGFTYTVTIEEVSTFFVGLGRTFARVAATAAPVLLVKFTLFGLLVFSLLHHQNDARTAMLALVPPTYRDVAEALNRRTRETLFAIYVLQAATALGTFVIALPVFFALGYEFPLTLAAISAVLQFIPIVGPSVLLAVLAGWHVIAEQVTQALLVFFVGGLFIAWLPDILIRPRLAKETANLPGSLYFVGFVGGLLSLGPIGFIAGPLVVALVIELANLLAAELRDDVVGMDALESPESPKSPE</sequence>
<feature type="transmembrane region" description="Helical" evidence="6">
    <location>
        <begin position="186"/>
        <end position="210"/>
    </location>
</feature>
<feature type="transmembrane region" description="Helical" evidence="6">
    <location>
        <begin position="250"/>
        <end position="267"/>
    </location>
</feature>
<dbReference type="AlphaFoldDB" id="J3JGB2"/>
<protein>
    <recommendedName>
        <fullName evidence="9">Permease</fullName>
    </recommendedName>
</protein>
<keyword evidence="3 6" id="KW-0812">Transmembrane</keyword>
<feature type="transmembrane region" description="Helical" evidence="6">
    <location>
        <begin position="12"/>
        <end position="42"/>
    </location>
</feature>
<organism evidence="7 8">
    <name type="scientific">Halogranum salarium B-1</name>
    <dbReference type="NCBI Taxonomy" id="1210908"/>
    <lineage>
        <taxon>Archaea</taxon>
        <taxon>Methanobacteriati</taxon>
        <taxon>Methanobacteriota</taxon>
        <taxon>Stenosarchaea group</taxon>
        <taxon>Halobacteria</taxon>
        <taxon>Halobacteriales</taxon>
        <taxon>Haloferacaceae</taxon>
    </lineage>
</organism>
<evidence type="ECO:0000256" key="5">
    <source>
        <dbReference type="ARBA" id="ARBA00023136"/>
    </source>
</evidence>
<proteinExistence type="inferred from homology"/>
<comment type="similarity">
    <text evidence="2">Belongs to the autoinducer-2 exporter (AI-2E) (TC 2.A.86) family.</text>
</comment>
<keyword evidence="5 6" id="KW-0472">Membrane</keyword>
<feature type="transmembrane region" description="Helical" evidence="6">
    <location>
        <begin position="216"/>
        <end position="243"/>
    </location>
</feature>
<name>J3JGB2_9EURY</name>
<feature type="transmembrane region" description="Helical" evidence="6">
    <location>
        <begin position="287"/>
        <end position="315"/>
    </location>
</feature>
<dbReference type="GO" id="GO:0016020">
    <property type="term" value="C:membrane"/>
    <property type="evidence" value="ECO:0007669"/>
    <property type="project" value="UniProtKB-SubCell"/>
</dbReference>
<accession>J3JGB2</accession>
<dbReference type="PATRIC" id="fig|1210908.3.peg.2014"/>
<feature type="transmembrane region" description="Helical" evidence="6">
    <location>
        <begin position="63"/>
        <end position="85"/>
    </location>
</feature>
<dbReference type="OrthoDB" id="137390at2157"/>
<comment type="subcellular location">
    <subcellularLocation>
        <location evidence="1">Membrane</location>
        <topology evidence="1">Multi-pass membrane protein</topology>
    </subcellularLocation>
</comment>
<dbReference type="eggNOG" id="arCOG02642">
    <property type="taxonomic scope" value="Archaea"/>
</dbReference>
<feature type="transmembrane region" description="Helical" evidence="6">
    <location>
        <begin position="129"/>
        <end position="152"/>
    </location>
</feature>
<evidence type="ECO:0000313" key="7">
    <source>
        <dbReference type="EMBL" id="EJN59946.1"/>
    </source>
</evidence>
<evidence type="ECO:0000256" key="4">
    <source>
        <dbReference type="ARBA" id="ARBA00022989"/>
    </source>
</evidence>
<dbReference type="Pfam" id="PF01594">
    <property type="entry name" value="AI-2E_transport"/>
    <property type="match status" value="1"/>
</dbReference>
<dbReference type="EMBL" id="ALJD01000004">
    <property type="protein sequence ID" value="EJN59946.1"/>
    <property type="molecule type" value="Genomic_DNA"/>
</dbReference>
<comment type="caution">
    <text evidence="7">The sequence shown here is derived from an EMBL/GenBank/DDBJ whole genome shotgun (WGS) entry which is preliminary data.</text>
</comment>
<dbReference type="InterPro" id="IPR002549">
    <property type="entry name" value="AI-2E-like"/>
</dbReference>
<keyword evidence="4 6" id="KW-1133">Transmembrane helix</keyword>
<evidence type="ECO:0000256" key="3">
    <source>
        <dbReference type="ARBA" id="ARBA00022692"/>
    </source>
</evidence>
<evidence type="ECO:0000256" key="1">
    <source>
        <dbReference type="ARBA" id="ARBA00004141"/>
    </source>
</evidence>
<evidence type="ECO:0000313" key="8">
    <source>
        <dbReference type="Proteomes" id="UP000007813"/>
    </source>
</evidence>